<dbReference type="Proteomes" id="UP000276603">
    <property type="component" value="Unassembled WGS sequence"/>
</dbReference>
<dbReference type="PROSITE" id="PS51118">
    <property type="entry name" value="HTH_HXLR"/>
    <property type="match status" value="1"/>
</dbReference>
<feature type="domain" description="HTH hxlR-type" evidence="4">
    <location>
        <begin position="12"/>
        <end position="114"/>
    </location>
</feature>
<gene>
    <name evidence="5" type="ORF">D7Z94_09450</name>
</gene>
<dbReference type="Pfam" id="PF01638">
    <property type="entry name" value="HxlR"/>
    <property type="match status" value="1"/>
</dbReference>
<keyword evidence="3" id="KW-0804">Transcription</keyword>
<dbReference type="PANTHER" id="PTHR33204:SF29">
    <property type="entry name" value="TRANSCRIPTIONAL REGULATOR"/>
    <property type="match status" value="1"/>
</dbReference>
<protein>
    <submittedName>
        <fullName evidence="5">Transcriptional regulator</fullName>
    </submittedName>
</protein>
<evidence type="ECO:0000313" key="5">
    <source>
        <dbReference type="EMBL" id="RKN81158.1"/>
    </source>
</evidence>
<dbReference type="GO" id="GO:0003677">
    <property type="term" value="F:DNA binding"/>
    <property type="evidence" value="ECO:0007669"/>
    <property type="project" value="UniProtKB-KW"/>
</dbReference>
<dbReference type="AlphaFoldDB" id="A0A3B0C9E3"/>
<dbReference type="SUPFAM" id="SSF46785">
    <property type="entry name" value="Winged helix' DNA-binding domain"/>
    <property type="match status" value="1"/>
</dbReference>
<evidence type="ECO:0000256" key="3">
    <source>
        <dbReference type="ARBA" id="ARBA00023163"/>
    </source>
</evidence>
<dbReference type="Gene3D" id="1.10.10.10">
    <property type="entry name" value="Winged helix-like DNA-binding domain superfamily/Winged helix DNA-binding domain"/>
    <property type="match status" value="1"/>
</dbReference>
<keyword evidence="2" id="KW-0238">DNA-binding</keyword>
<name>A0A3B0C9E3_9FLAO</name>
<evidence type="ECO:0000256" key="1">
    <source>
        <dbReference type="ARBA" id="ARBA00023015"/>
    </source>
</evidence>
<proteinExistence type="predicted"/>
<evidence type="ECO:0000256" key="2">
    <source>
        <dbReference type="ARBA" id="ARBA00023125"/>
    </source>
</evidence>
<dbReference type="InterPro" id="IPR036388">
    <property type="entry name" value="WH-like_DNA-bd_sf"/>
</dbReference>
<dbReference type="InterPro" id="IPR002577">
    <property type="entry name" value="HTH_HxlR"/>
</dbReference>
<evidence type="ECO:0000259" key="4">
    <source>
        <dbReference type="PROSITE" id="PS51118"/>
    </source>
</evidence>
<reference evidence="5 6" key="1">
    <citation type="submission" date="2018-10" db="EMBL/GenBank/DDBJ databases">
        <title>Ulvibacterium marinum gen. nov., sp. nov., a novel marine bacterium of the family Flavobacteriaceae, isolated from a culture of the green alga Ulva prolifera.</title>
        <authorList>
            <person name="Zhang Z."/>
        </authorList>
    </citation>
    <scope>NUCLEOTIDE SEQUENCE [LARGE SCALE GENOMIC DNA]</scope>
    <source>
        <strain evidence="5 6">CCMM003</strain>
    </source>
</reference>
<evidence type="ECO:0000313" key="6">
    <source>
        <dbReference type="Proteomes" id="UP000276603"/>
    </source>
</evidence>
<keyword evidence="6" id="KW-1185">Reference proteome</keyword>
<dbReference type="PANTHER" id="PTHR33204">
    <property type="entry name" value="TRANSCRIPTIONAL REGULATOR, MARR FAMILY"/>
    <property type="match status" value="1"/>
</dbReference>
<dbReference type="OrthoDB" id="9797599at2"/>
<comment type="caution">
    <text evidence="5">The sequence shown here is derived from an EMBL/GenBank/DDBJ whole genome shotgun (WGS) entry which is preliminary data.</text>
</comment>
<sequence>MARTIIENPTHCALTHAMNSIGSKWKPLIIYLLGIKSDGLPLRFGRINAILHYISKRVLVEQLKELETDGLIIRKRYKEIPPRVEYSLSEKGRALLPILENICEWSENHMGHVTFE</sequence>
<accession>A0A3B0C9E3</accession>
<dbReference type="EMBL" id="RBCJ01000002">
    <property type="protein sequence ID" value="RKN81158.1"/>
    <property type="molecule type" value="Genomic_DNA"/>
</dbReference>
<organism evidence="5 6">
    <name type="scientific">Ulvibacterium marinum</name>
    <dbReference type="NCBI Taxonomy" id="2419782"/>
    <lineage>
        <taxon>Bacteria</taxon>
        <taxon>Pseudomonadati</taxon>
        <taxon>Bacteroidota</taxon>
        <taxon>Flavobacteriia</taxon>
        <taxon>Flavobacteriales</taxon>
        <taxon>Flavobacteriaceae</taxon>
        <taxon>Ulvibacterium</taxon>
    </lineage>
</organism>
<keyword evidence="1" id="KW-0805">Transcription regulation</keyword>
<dbReference type="InterPro" id="IPR036390">
    <property type="entry name" value="WH_DNA-bd_sf"/>
</dbReference>
<dbReference type="RefSeq" id="WP_120711315.1">
    <property type="nucleotide sequence ID" value="NZ_RBCJ01000002.1"/>
</dbReference>